<comment type="caution">
    <text evidence="1">The sequence shown here is derived from an EMBL/GenBank/DDBJ whole genome shotgun (WGS) entry which is preliminary data.</text>
</comment>
<protein>
    <recommendedName>
        <fullName evidence="3">F-box domain-containing protein</fullName>
    </recommendedName>
</protein>
<proteinExistence type="predicted"/>
<evidence type="ECO:0000313" key="2">
    <source>
        <dbReference type="Proteomes" id="UP000077521"/>
    </source>
</evidence>
<gene>
    <name evidence="1" type="ORF">A4X13_0g3980</name>
</gene>
<evidence type="ECO:0008006" key="3">
    <source>
        <dbReference type="Google" id="ProtNLM"/>
    </source>
</evidence>
<dbReference type="Proteomes" id="UP000077521">
    <property type="component" value="Unassembled WGS sequence"/>
</dbReference>
<sequence>MPAPSPTSLRRSLRIQGRLLAPLERRIERVAVPDNGSSAAVPIVGLVTSPVAAAPSIVPGSVTSSTDVLSPTPITDLKCVKLTQTVDSDTTSVSVIARHTPMKEAAIAAAQGLLPSSFAAEIWICVFQQMAVKYRQTSLMALQRTCKSWRQSVQLQRFLYREPVVNFPEGVDSFARSLRLNDELGLFVVRLTFLNRALTASWDYSESDLRSTTVTMTSVLHLVRNVQHLILWRSRVTLPTRLLPEHVLFAHLHTLEINGPSNWEGNEPFQEATRHPSAPPLMMPDVLQHNFPNLTRVVLRGTLDPRAYDNYSH</sequence>
<organism evidence="1 2">
    <name type="scientific">Tilletia indica</name>
    <dbReference type="NCBI Taxonomy" id="43049"/>
    <lineage>
        <taxon>Eukaryota</taxon>
        <taxon>Fungi</taxon>
        <taxon>Dikarya</taxon>
        <taxon>Basidiomycota</taxon>
        <taxon>Ustilaginomycotina</taxon>
        <taxon>Exobasidiomycetes</taxon>
        <taxon>Tilletiales</taxon>
        <taxon>Tilletiaceae</taxon>
        <taxon>Tilletia</taxon>
    </lineage>
</organism>
<dbReference type="EMBL" id="LWDF02000245">
    <property type="protein sequence ID" value="KAE8251466.1"/>
    <property type="molecule type" value="Genomic_DNA"/>
</dbReference>
<dbReference type="AlphaFoldDB" id="A0A8T8SZS8"/>
<reference evidence="1" key="2">
    <citation type="journal article" date="2019" name="IMA Fungus">
        <title>Genome sequencing and comparison of five Tilletia species to identify candidate genes for the detection of regulated species infecting wheat.</title>
        <authorList>
            <person name="Nguyen H.D.T."/>
            <person name="Sultana T."/>
            <person name="Kesanakurti P."/>
            <person name="Hambleton S."/>
        </authorList>
    </citation>
    <scope>NUCLEOTIDE SEQUENCE</scope>
    <source>
        <strain evidence="1">DAOMC 236416</strain>
    </source>
</reference>
<keyword evidence="2" id="KW-1185">Reference proteome</keyword>
<reference evidence="1" key="1">
    <citation type="submission" date="2016-04" db="EMBL/GenBank/DDBJ databases">
        <authorList>
            <person name="Nguyen H.D."/>
            <person name="Samba Siva P."/>
            <person name="Cullis J."/>
            <person name="Levesque C.A."/>
            <person name="Hambleton S."/>
        </authorList>
    </citation>
    <scope>NUCLEOTIDE SEQUENCE</scope>
    <source>
        <strain evidence="1">DAOMC 236416</strain>
    </source>
</reference>
<name>A0A8T8SZS8_9BASI</name>
<evidence type="ECO:0000313" key="1">
    <source>
        <dbReference type="EMBL" id="KAE8251466.1"/>
    </source>
</evidence>
<accession>A0A8T8SZS8</accession>